<dbReference type="Proteomes" id="UP000663879">
    <property type="component" value="Unassembled WGS sequence"/>
</dbReference>
<organism evidence="3 4">
    <name type="scientific">Brachionus calyciflorus</name>
    <dbReference type="NCBI Taxonomy" id="104777"/>
    <lineage>
        <taxon>Eukaryota</taxon>
        <taxon>Metazoa</taxon>
        <taxon>Spiralia</taxon>
        <taxon>Gnathifera</taxon>
        <taxon>Rotifera</taxon>
        <taxon>Eurotatoria</taxon>
        <taxon>Monogononta</taxon>
        <taxon>Pseudotrocha</taxon>
        <taxon>Ploima</taxon>
        <taxon>Brachionidae</taxon>
        <taxon>Brachionus</taxon>
    </lineage>
</organism>
<protein>
    <recommendedName>
        <fullName evidence="2">WAP domain-containing protein</fullName>
    </recommendedName>
</protein>
<evidence type="ECO:0000259" key="2">
    <source>
        <dbReference type="PROSITE" id="PS51390"/>
    </source>
</evidence>
<feature type="domain" description="WAP" evidence="2">
    <location>
        <begin position="22"/>
        <end position="75"/>
    </location>
</feature>
<gene>
    <name evidence="3" type="ORF">OXX778_LOCUS12756</name>
</gene>
<evidence type="ECO:0000256" key="1">
    <source>
        <dbReference type="SAM" id="SignalP"/>
    </source>
</evidence>
<feature type="signal peptide" evidence="1">
    <location>
        <begin position="1"/>
        <end position="22"/>
    </location>
</feature>
<dbReference type="GO" id="GO:0030414">
    <property type="term" value="F:peptidase inhibitor activity"/>
    <property type="evidence" value="ECO:0007669"/>
    <property type="project" value="InterPro"/>
</dbReference>
<feature type="chain" id="PRO_5032668329" description="WAP domain-containing protein" evidence="1">
    <location>
        <begin position="23"/>
        <end position="142"/>
    </location>
</feature>
<keyword evidence="1" id="KW-0732">Signal</keyword>
<dbReference type="PROSITE" id="PS51390">
    <property type="entry name" value="WAP"/>
    <property type="match status" value="1"/>
</dbReference>
<dbReference type="EMBL" id="CAJNOC010002351">
    <property type="protein sequence ID" value="CAF0928129.1"/>
    <property type="molecule type" value="Genomic_DNA"/>
</dbReference>
<sequence>MKIFLFSIVFLTQTVLIDISLCQPEPNKACPPIPRESVVKCIRPECNVDDECKSYGPNYSCCPTDICNKKCVNLDVPLFQVPGTCKGTGFGGVFPKGPKKCPSSCNFDSDCPQNEISQKCCMDPIGCKLCTRDFNREPLEWI</sequence>
<reference evidence="3" key="1">
    <citation type="submission" date="2021-02" db="EMBL/GenBank/DDBJ databases">
        <authorList>
            <person name="Nowell W R."/>
        </authorList>
    </citation>
    <scope>NUCLEOTIDE SEQUENCE</scope>
    <source>
        <strain evidence="3">Ploen Becks lab</strain>
    </source>
</reference>
<dbReference type="InterPro" id="IPR008197">
    <property type="entry name" value="WAP_dom"/>
</dbReference>
<dbReference type="GO" id="GO:0005576">
    <property type="term" value="C:extracellular region"/>
    <property type="evidence" value="ECO:0007669"/>
    <property type="project" value="InterPro"/>
</dbReference>
<keyword evidence="4" id="KW-1185">Reference proteome</keyword>
<evidence type="ECO:0000313" key="4">
    <source>
        <dbReference type="Proteomes" id="UP000663879"/>
    </source>
</evidence>
<name>A0A814BKH0_9BILA</name>
<dbReference type="OrthoDB" id="10485692at2759"/>
<dbReference type="AlphaFoldDB" id="A0A814BKH0"/>
<comment type="caution">
    <text evidence="3">The sequence shown here is derived from an EMBL/GenBank/DDBJ whole genome shotgun (WGS) entry which is preliminary data.</text>
</comment>
<evidence type="ECO:0000313" key="3">
    <source>
        <dbReference type="EMBL" id="CAF0928129.1"/>
    </source>
</evidence>
<accession>A0A814BKH0</accession>
<proteinExistence type="predicted"/>